<protein>
    <submittedName>
        <fullName evidence="1">Uncharacterized protein</fullName>
    </submittedName>
</protein>
<dbReference type="EMBL" id="JAHRIO010070180">
    <property type="protein sequence ID" value="MEQ2180780.1"/>
    <property type="molecule type" value="Genomic_DNA"/>
</dbReference>
<organism evidence="1 2">
    <name type="scientific">Goodea atripinnis</name>
    <dbReference type="NCBI Taxonomy" id="208336"/>
    <lineage>
        <taxon>Eukaryota</taxon>
        <taxon>Metazoa</taxon>
        <taxon>Chordata</taxon>
        <taxon>Craniata</taxon>
        <taxon>Vertebrata</taxon>
        <taxon>Euteleostomi</taxon>
        <taxon>Actinopterygii</taxon>
        <taxon>Neopterygii</taxon>
        <taxon>Teleostei</taxon>
        <taxon>Neoteleostei</taxon>
        <taxon>Acanthomorphata</taxon>
        <taxon>Ovalentaria</taxon>
        <taxon>Atherinomorphae</taxon>
        <taxon>Cyprinodontiformes</taxon>
        <taxon>Goodeidae</taxon>
        <taxon>Goodea</taxon>
    </lineage>
</organism>
<sequence length="124" mass="14623">NLISDLSHFFTQFKVNVHRPTVNYACIKTVPRFRSDISDFSHRFRGPREKLINPGILLWSCRFPADLHISAYNITFALFDNKYSASTNEFPYVLKKSTLKPCHLHFYSHIVLLKTVFFLLWELN</sequence>
<keyword evidence="2" id="KW-1185">Reference proteome</keyword>
<evidence type="ECO:0000313" key="2">
    <source>
        <dbReference type="Proteomes" id="UP001476798"/>
    </source>
</evidence>
<gene>
    <name evidence="1" type="ORF">GOODEAATRI_004911</name>
</gene>
<feature type="non-terminal residue" evidence="1">
    <location>
        <position position="1"/>
    </location>
</feature>
<accession>A0ABV0PBG3</accession>
<name>A0ABV0PBG3_9TELE</name>
<reference evidence="1 2" key="1">
    <citation type="submission" date="2021-06" db="EMBL/GenBank/DDBJ databases">
        <authorList>
            <person name="Palmer J.M."/>
        </authorList>
    </citation>
    <scope>NUCLEOTIDE SEQUENCE [LARGE SCALE GENOMIC DNA]</scope>
    <source>
        <strain evidence="1 2">GA_2019</strain>
        <tissue evidence="1">Muscle</tissue>
    </source>
</reference>
<comment type="caution">
    <text evidence="1">The sequence shown here is derived from an EMBL/GenBank/DDBJ whole genome shotgun (WGS) entry which is preliminary data.</text>
</comment>
<evidence type="ECO:0000313" key="1">
    <source>
        <dbReference type="EMBL" id="MEQ2180780.1"/>
    </source>
</evidence>
<dbReference type="Proteomes" id="UP001476798">
    <property type="component" value="Unassembled WGS sequence"/>
</dbReference>
<proteinExistence type="predicted"/>